<reference evidence="1 2" key="1">
    <citation type="submission" date="2024-09" db="EMBL/GenBank/DDBJ databases">
        <authorList>
            <person name="Sun Q."/>
            <person name="Mori K."/>
        </authorList>
    </citation>
    <scope>NUCLEOTIDE SEQUENCE [LARGE SCALE GENOMIC DNA]</scope>
    <source>
        <strain evidence="1 2">TBRC 7907</strain>
    </source>
</reference>
<sequence length="127" mass="13357">MGDQRAVTISARGNGTTDSLRSLRGWLVETGELRGPLHLGHQSRDGSGPGAVLDVLVVATDTDGATAVLASAVLSWLRRREDGVDLRLAGPDGTTVELPADRVRALDEDGVRVESERLALALAPTVH</sequence>
<comment type="caution">
    <text evidence="1">The sequence shown here is derived from an EMBL/GenBank/DDBJ whole genome shotgun (WGS) entry which is preliminary data.</text>
</comment>
<name>A0ABV5ZSU1_9PSEU</name>
<evidence type="ECO:0000313" key="1">
    <source>
        <dbReference type="EMBL" id="MFB9903952.1"/>
    </source>
</evidence>
<evidence type="ECO:0000313" key="2">
    <source>
        <dbReference type="Proteomes" id="UP001589693"/>
    </source>
</evidence>
<accession>A0ABV5ZSU1</accession>
<gene>
    <name evidence="1" type="ORF">ACFFQA_08375</name>
</gene>
<keyword evidence="2" id="KW-1185">Reference proteome</keyword>
<protein>
    <recommendedName>
        <fullName evidence="3">Phage tail protein</fullName>
    </recommendedName>
</protein>
<dbReference type="RefSeq" id="WP_377851111.1">
    <property type="nucleotide sequence ID" value="NZ_JBHLZU010000006.1"/>
</dbReference>
<proteinExistence type="predicted"/>
<dbReference type="Proteomes" id="UP001589693">
    <property type="component" value="Unassembled WGS sequence"/>
</dbReference>
<dbReference type="Pfam" id="PF19953">
    <property type="entry name" value="EACC1"/>
    <property type="match status" value="1"/>
</dbReference>
<dbReference type="InterPro" id="IPR045428">
    <property type="entry name" value="EACC1"/>
</dbReference>
<evidence type="ECO:0008006" key="3">
    <source>
        <dbReference type="Google" id="ProtNLM"/>
    </source>
</evidence>
<organism evidence="1 2">
    <name type="scientific">Allokutzneria oryzae</name>
    <dbReference type="NCBI Taxonomy" id="1378989"/>
    <lineage>
        <taxon>Bacteria</taxon>
        <taxon>Bacillati</taxon>
        <taxon>Actinomycetota</taxon>
        <taxon>Actinomycetes</taxon>
        <taxon>Pseudonocardiales</taxon>
        <taxon>Pseudonocardiaceae</taxon>
        <taxon>Allokutzneria</taxon>
    </lineage>
</organism>
<dbReference type="EMBL" id="JBHLZU010000006">
    <property type="protein sequence ID" value="MFB9903952.1"/>
    <property type="molecule type" value="Genomic_DNA"/>
</dbReference>